<sequence length="120" mass="13318">MTKEELIDLLKFSGKDLSQLILDMDNKSLKLINRAMSCELAEYLNNDPQGLTQGGSMMGHVRAVNVKNALCGIGFESDLFNKKAVAKEKRCDLLLEGFESECRGSTTHHTQKNYNPPRGG</sequence>
<feature type="non-terminal residue" evidence="1">
    <location>
        <position position="120"/>
    </location>
</feature>
<reference evidence="1" key="1">
    <citation type="journal article" date="2015" name="Nature">
        <title>Complex archaea that bridge the gap between prokaryotes and eukaryotes.</title>
        <authorList>
            <person name="Spang A."/>
            <person name="Saw J.H."/>
            <person name="Jorgensen S.L."/>
            <person name="Zaremba-Niedzwiedzka K."/>
            <person name="Martijn J."/>
            <person name="Lind A.E."/>
            <person name="van Eijk R."/>
            <person name="Schleper C."/>
            <person name="Guy L."/>
            <person name="Ettema T.J."/>
        </authorList>
    </citation>
    <scope>NUCLEOTIDE SEQUENCE</scope>
</reference>
<dbReference type="AlphaFoldDB" id="A0A0F9ASG0"/>
<gene>
    <name evidence="1" type="ORF">LCGC14_2614900</name>
</gene>
<dbReference type="EMBL" id="LAZR01044477">
    <property type="protein sequence ID" value="KKL04557.1"/>
    <property type="molecule type" value="Genomic_DNA"/>
</dbReference>
<accession>A0A0F9ASG0</accession>
<comment type="caution">
    <text evidence="1">The sequence shown here is derived from an EMBL/GenBank/DDBJ whole genome shotgun (WGS) entry which is preliminary data.</text>
</comment>
<proteinExistence type="predicted"/>
<evidence type="ECO:0000313" key="1">
    <source>
        <dbReference type="EMBL" id="KKL04557.1"/>
    </source>
</evidence>
<protein>
    <submittedName>
        <fullName evidence="1">Uncharacterized protein</fullName>
    </submittedName>
</protein>
<organism evidence="1">
    <name type="scientific">marine sediment metagenome</name>
    <dbReference type="NCBI Taxonomy" id="412755"/>
    <lineage>
        <taxon>unclassified sequences</taxon>
        <taxon>metagenomes</taxon>
        <taxon>ecological metagenomes</taxon>
    </lineage>
</organism>
<name>A0A0F9ASG0_9ZZZZ</name>